<keyword evidence="4" id="KW-1185">Reference proteome</keyword>
<dbReference type="EMBL" id="AP023420">
    <property type="protein sequence ID" value="BCK84743.1"/>
    <property type="molecule type" value="Genomic_DNA"/>
</dbReference>
<proteinExistence type="predicted"/>
<gene>
    <name evidence="3" type="ORF">MM59RIKEN_20620</name>
</gene>
<organism evidence="3 4">
    <name type="scientific">Pusillibacter faecalis</name>
    <dbReference type="NCBI Taxonomy" id="2714358"/>
    <lineage>
        <taxon>Bacteria</taxon>
        <taxon>Bacillati</taxon>
        <taxon>Bacillota</taxon>
        <taxon>Clostridia</taxon>
        <taxon>Eubacteriales</taxon>
        <taxon>Oscillospiraceae</taxon>
        <taxon>Pusillibacter</taxon>
    </lineage>
</organism>
<accession>A0A810QK39</accession>
<evidence type="ECO:0000313" key="3">
    <source>
        <dbReference type="EMBL" id="BCK84743.1"/>
    </source>
</evidence>
<feature type="domain" description="Peptidase C39-like" evidence="2">
    <location>
        <begin position="118"/>
        <end position="252"/>
    </location>
</feature>
<evidence type="ECO:0000256" key="1">
    <source>
        <dbReference type="SAM" id="SignalP"/>
    </source>
</evidence>
<sequence length="288" mass="30693">MKRKNTKKRTTYLLFALLALLCVGSAELAACRFFAPDLYQKIMSPVRQCLQSAVELGAHTAAEVSAWWSALTAPEEVLADPQLAGEPAILSEGPISDPSLTELKESDGKEVLTGGIIPVVYYNQGDAAWAEQPYGSDDIGHYGCGPTAMAMAVSSMGDWDRDPVQMAQWAVEHGYWAKGGGSYLSIVEGTAAAYGLTASSLEEHTPQAVREALLSGNLLVALMGPGHFTQGGHFILLRGVTLSGTILVADPNSEERSLMEWEPQLILDELSASTANGAPLWVLSPAET</sequence>
<dbReference type="KEGG" id="pfaa:MM59RIKEN_20620"/>
<dbReference type="Pfam" id="PF13529">
    <property type="entry name" value="Peptidase_C39_2"/>
    <property type="match status" value="1"/>
</dbReference>
<protein>
    <recommendedName>
        <fullName evidence="2">Peptidase C39-like domain-containing protein</fullName>
    </recommendedName>
</protein>
<keyword evidence="1" id="KW-0732">Signal</keyword>
<evidence type="ECO:0000313" key="4">
    <source>
        <dbReference type="Proteomes" id="UP000679848"/>
    </source>
</evidence>
<feature type="signal peptide" evidence="1">
    <location>
        <begin position="1"/>
        <end position="28"/>
    </location>
</feature>
<reference evidence="3" key="1">
    <citation type="submission" date="2020-09" db="EMBL/GenBank/DDBJ databases">
        <title>New species isolated from human feces.</title>
        <authorList>
            <person name="Kitahara M."/>
            <person name="Shigeno Y."/>
            <person name="Shime M."/>
            <person name="Matsumoto Y."/>
            <person name="Nakamura S."/>
            <person name="Motooka D."/>
            <person name="Fukuoka S."/>
            <person name="Nishikawa H."/>
            <person name="Benno Y."/>
        </authorList>
    </citation>
    <scope>NUCLEOTIDE SEQUENCE</scope>
    <source>
        <strain evidence="3">MM59</strain>
    </source>
</reference>
<dbReference type="Gene3D" id="3.90.70.10">
    <property type="entry name" value="Cysteine proteinases"/>
    <property type="match status" value="1"/>
</dbReference>
<feature type="chain" id="PRO_5032777170" description="Peptidase C39-like domain-containing protein" evidence="1">
    <location>
        <begin position="29"/>
        <end position="288"/>
    </location>
</feature>
<dbReference type="InterPro" id="IPR039564">
    <property type="entry name" value="Peptidase_C39-like"/>
</dbReference>
<dbReference type="Proteomes" id="UP000679848">
    <property type="component" value="Chromosome"/>
</dbReference>
<evidence type="ECO:0000259" key="2">
    <source>
        <dbReference type="Pfam" id="PF13529"/>
    </source>
</evidence>
<name>A0A810QK39_9FIRM</name>
<dbReference type="RefSeq" id="WP_228300511.1">
    <property type="nucleotide sequence ID" value="NZ_AP023420.1"/>
</dbReference>
<dbReference type="AlphaFoldDB" id="A0A810QK39"/>